<keyword evidence="2" id="KW-1185">Reference proteome</keyword>
<reference evidence="2" key="1">
    <citation type="journal article" date="2014" name="Proc. Natl. Acad. Sci. U.S.A.">
        <title>Extensive sampling of basidiomycete genomes demonstrates inadequacy of the white-rot/brown-rot paradigm for wood decay fungi.</title>
        <authorList>
            <person name="Riley R."/>
            <person name="Salamov A.A."/>
            <person name="Brown D.W."/>
            <person name="Nagy L.G."/>
            <person name="Floudas D."/>
            <person name="Held B.W."/>
            <person name="Levasseur A."/>
            <person name="Lombard V."/>
            <person name="Morin E."/>
            <person name="Otillar R."/>
            <person name="Lindquist E.A."/>
            <person name="Sun H."/>
            <person name="LaButti K.M."/>
            <person name="Schmutz J."/>
            <person name="Jabbour D."/>
            <person name="Luo H."/>
            <person name="Baker S.E."/>
            <person name="Pisabarro A.G."/>
            <person name="Walton J.D."/>
            <person name="Blanchette R.A."/>
            <person name="Henrissat B."/>
            <person name="Martin F."/>
            <person name="Cullen D."/>
            <person name="Hibbett D.S."/>
            <person name="Grigoriev I.V."/>
        </authorList>
    </citation>
    <scope>NUCLEOTIDE SEQUENCE [LARGE SCALE GENOMIC DNA]</scope>
    <source>
        <strain evidence="2">CBS 339.88</strain>
    </source>
</reference>
<accession>A0A067SPR6</accession>
<evidence type="ECO:0000313" key="1">
    <source>
        <dbReference type="EMBL" id="KDR68778.1"/>
    </source>
</evidence>
<dbReference type="Proteomes" id="UP000027222">
    <property type="component" value="Unassembled WGS sequence"/>
</dbReference>
<dbReference type="EMBL" id="KL142406">
    <property type="protein sequence ID" value="KDR68778.1"/>
    <property type="molecule type" value="Genomic_DNA"/>
</dbReference>
<dbReference type="HOGENOM" id="CLU_1825427_0_0_1"/>
<protein>
    <submittedName>
        <fullName evidence="1">Uncharacterized protein</fullName>
    </submittedName>
</protein>
<sequence>MSPGLGISADQALATRAVFLLSAGIFCRMTGVIWLWDVNHVNTGSFFQIDVEHMRQIDGRQELEGDRASKQSVSVFRISHLGSQSGRIWRRFNIWFSLKRFCQKRANSQNQKQRKSKLGVAFGLRNLDTILEIRFYHPLLD</sequence>
<proteinExistence type="predicted"/>
<organism evidence="1 2">
    <name type="scientific">Galerina marginata (strain CBS 339.88)</name>
    <dbReference type="NCBI Taxonomy" id="685588"/>
    <lineage>
        <taxon>Eukaryota</taxon>
        <taxon>Fungi</taxon>
        <taxon>Dikarya</taxon>
        <taxon>Basidiomycota</taxon>
        <taxon>Agaricomycotina</taxon>
        <taxon>Agaricomycetes</taxon>
        <taxon>Agaricomycetidae</taxon>
        <taxon>Agaricales</taxon>
        <taxon>Agaricineae</taxon>
        <taxon>Strophariaceae</taxon>
        <taxon>Galerina</taxon>
    </lineage>
</organism>
<name>A0A067SPR6_GALM3</name>
<dbReference type="AlphaFoldDB" id="A0A067SPR6"/>
<evidence type="ECO:0000313" key="2">
    <source>
        <dbReference type="Proteomes" id="UP000027222"/>
    </source>
</evidence>
<gene>
    <name evidence="1" type="ORF">GALMADRAFT_215630</name>
</gene>